<feature type="non-terminal residue" evidence="2">
    <location>
        <position position="91"/>
    </location>
</feature>
<keyword evidence="1" id="KW-0812">Transmembrane</keyword>
<keyword evidence="1" id="KW-0472">Membrane</keyword>
<sequence length="91" mass="10268">LKQHTFKIVTKRGSTDGSLLETGIVLECKQVIAGLQSISAACVILLALIYAVNLSYPKPLRYTFKFFQKMLLELDSEKLFPKILLLKNKLL</sequence>
<evidence type="ECO:0000313" key="2">
    <source>
        <dbReference type="EMBL" id="KAI5629961.1"/>
    </source>
</evidence>
<protein>
    <submittedName>
        <fullName evidence="2">Sterile alpha motif domain-containing protein 3-like</fullName>
    </submittedName>
</protein>
<name>A0AAD5B8D0_SILAS</name>
<feature type="transmembrane region" description="Helical" evidence="1">
    <location>
        <begin position="31"/>
        <end position="52"/>
    </location>
</feature>
<comment type="caution">
    <text evidence="2">The sequence shown here is derived from an EMBL/GenBank/DDBJ whole genome shotgun (WGS) entry which is preliminary data.</text>
</comment>
<dbReference type="Proteomes" id="UP001205998">
    <property type="component" value="Unassembled WGS sequence"/>
</dbReference>
<dbReference type="EMBL" id="MU530944">
    <property type="protein sequence ID" value="KAI5629961.1"/>
    <property type="molecule type" value="Genomic_DNA"/>
</dbReference>
<proteinExistence type="predicted"/>
<accession>A0AAD5B8D0</accession>
<feature type="non-terminal residue" evidence="2">
    <location>
        <position position="1"/>
    </location>
</feature>
<evidence type="ECO:0000313" key="3">
    <source>
        <dbReference type="Proteomes" id="UP001205998"/>
    </source>
</evidence>
<keyword evidence="3" id="KW-1185">Reference proteome</keyword>
<organism evidence="2 3">
    <name type="scientific">Silurus asotus</name>
    <name type="common">Amur catfish</name>
    <name type="synonym">Parasilurus asotus</name>
    <dbReference type="NCBI Taxonomy" id="30991"/>
    <lineage>
        <taxon>Eukaryota</taxon>
        <taxon>Metazoa</taxon>
        <taxon>Chordata</taxon>
        <taxon>Craniata</taxon>
        <taxon>Vertebrata</taxon>
        <taxon>Euteleostomi</taxon>
        <taxon>Actinopterygii</taxon>
        <taxon>Neopterygii</taxon>
        <taxon>Teleostei</taxon>
        <taxon>Ostariophysi</taxon>
        <taxon>Siluriformes</taxon>
        <taxon>Siluridae</taxon>
        <taxon>Silurus</taxon>
    </lineage>
</organism>
<gene>
    <name evidence="2" type="ORF">C0J50_10380</name>
</gene>
<reference evidence="2" key="1">
    <citation type="submission" date="2018-07" db="EMBL/GenBank/DDBJ databases">
        <title>Comparative genomics of catfishes provides insights into carnivory and benthic adaptation.</title>
        <authorList>
            <person name="Zhang Y."/>
            <person name="Wang D."/>
            <person name="Peng Z."/>
            <person name="Zheng S."/>
            <person name="Shao F."/>
            <person name="Tao W."/>
        </authorList>
    </citation>
    <scope>NUCLEOTIDE SEQUENCE</scope>
    <source>
        <strain evidence="2">Chongqing</strain>
    </source>
</reference>
<evidence type="ECO:0000256" key="1">
    <source>
        <dbReference type="SAM" id="Phobius"/>
    </source>
</evidence>
<dbReference type="PANTHER" id="PTHR31025:SF25">
    <property type="entry name" value="ZINC FINGER (C2H2)-60"/>
    <property type="match status" value="1"/>
</dbReference>
<dbReference type="PANTHER" id="PTHR31025">
    <property type="entry name" value="SI:CH211-196P9.1-RELATED"/>
    <property type="match status" value="1"/>
</dbReference>
<keyword evidence="1" id="KW-1133">Transmembrane helix</keyword>
<dbReference type="AlphaFoldDB" id="A0AAD5B8D0"/>